<keyword evidence="3" id="KW-1185">Reference proteome</keyword>
<dbReference type="EMBL" id="AAFI02000034">
    <property type="protein sequence ID" value="EAL67501.1"/>
    <property type="molecule type" value="Genomic_DNA"/>
</dbReference>
<evidence type="ECO:0000313" key="2">
    <source>
        <dbReference type="EMBL" id="EAL67501.1"/>
    </source>
</evidence>
<dbReference type="VEuPathDB" id="AmoebaDB:DDB_G0279889"/>
<dbReference type="PANTHER" id="PTHR31768">
    <property type="entry name" value="B BOX-TYPE DOMAIN-CONTAINING PROTEIN"/>
    <property type="match status" value="1"/>
</dbReference>
<dbReference type="KEGG" id="ddi:DDB_G0279889"/>
<dbReference type="PaxDb" id="44689-DDB0206346"/>
<organism evidence="2 3">
    <name type="scientific">Dictyostelium discoideum</name>
    <name type="common">Social amoeba</name>
    <dbReference type="NCBI Taxonomy" id="44689"/>
    <lineage>
        <taxon>Eukaryota</taxon>
        <taxon>Amoebozoa</taxon>
        <taxon>Evosea</taxon>
        <taxon>Eumycetozoa</taxon>
        <taxon>Dictyostelia</taxon>
        <taxon>Dictyosteliales</taxon>
        <taxon>Dictyosteliaceae</taxon>
        <taxon>Dictyostelium</taxon>
    </lineage>
</organism>
<proteinExistence type="predicted"/>
<dbReference type="HOGENOM" id="CLU_1771530_0_0_1"/>
<keyword evidence="1" id="KW-0472">Membrane</keyword>
<evidence type="ECO:0000256" key="1">
    <source>
        <dbReference type="SAM" id="Phobius"/>
    </source>
</evidence>
<dbReference type="RefSeq" id="XP_641469.1">
    <property type="nucleotide sequence ID" value="XM_636377.1"/>
</dbReference>
<gene>
    <name evidence="2" type="ORF">DDB_G0279889</name>
</gene>
<dbReference type="PANTHER" id="PTHR31768:SF3">
    <property type="entry name" value="B BOX-TYPE DOMAIN-CONTAINING PROTEIN-RELATED"/>
    <property type="match status" value="1"/>
</dbReference>
<dbReference type="Proteomes" id="UP000002195">
    <property type="component" value="Unassembled WGS sequence"/>
</dbReference>
<dbReference type="AlphaFoldDB" id="Q54W66"/>
<protein>
    <submittedName>
        <fullName evidence="2">Uncharacterized protein</fullName>
    </submittedName>
</protein>
<dbReference type="GeneID" id="8622268"/>
<sequence length="147" mass="16356">MKNKIKELMNQLKNVNIVNNSEQVKESIKEIFEISDSLSIAIVKDPKRLQECYIYKDDSIVPNGTTYVAIAPSVKTIKIGSIPTSVQYLLLLDGFNVQLKEDGFNKKTCNNWWSVSSVLIFPNDFFIVLVIAAEVIGVAMLGDGGVE</sequence>
<comment type="caution">
    <text evidence="2">The sequence shown here is derived from an EMBL/GenBank/DDBJ whole genome shotgun (WGS) entry which is preliminary data.</text>
</comment>
<reference evidence="2 3" key="1">
    <citation type="journal article" date="2005" name="Nature">
        <title>The genome of the social amoeba Dictyostelium discoideum.</title>
        <authorList>
            <consortium name="The Dictyostelium discoideum Sequencing Consortium"/>
            <person name="Eichinger L."/>
            <person name="Pachebat J.A."/>
            <person name="Glockner G."/>
            <person name="Rajandream M.A."/>
            <person name="Sucgang R."/>
            <person name="Berriman M."/>
            <person name="Song J."/>
            <person name="Olsen R."/>
            <person name="Szafranski K."/>
            <person name="Xu Q."/>
            <person name="Tunggal B."/>
            <person name="Kummerfeld S."/>
            <person name="Madera M."/>
            <person name="Konfortov B.A."/>
            <person name="Rivero F."/>
            <person name="Bankier A.T."/>
            <person name="Lehmann R."/>
            <person name="Hamlin N."/>
            <person name="Davies R."/>
            <person name="Gaudet P."/>
            <person name="Fey P."/>
            <person name="Pilcher K."/>
            <person name="Chen G."/>
            <person name="Saunders D."/>
            <person name="Sodergren E."/>
            <person name="Davis P."/>
            <person name="Kerhornou A."/>
            <person name="Nie X."/>
            <person name="Hall N."/>
            <person name="Anjard C."/>
            <person name="Hemphill L."/>
            <person name="Bason N."/>
            <person name="Farbrother P."/>
            <person name="Desany B."/>
            <person name="Just E."/>
            <person name="Morio T."/>
            <person name="Rost R."/>
            <person name="Churcher C."/>
            <person name="Cooper J."/>
            <person name="Haydock S."/>
            <person name="van Driessche N."/>
            <person name="Cronin A."/>
            <person name="Goodhead I."/>
            <person name="Muzny D."/>
            <person name="Mourier T."/>
            <person name="Pain A."/>
            <person name="Lu M."/>
            <person name="Harper D."/>
            <person name="Lindsay R."/>
            <person name="Hauser H."/>
            <person name="James K."/>
            <person name="Quiles M."/>
            <person name="Madan Babu M."/>
            <person name="Saito T."/>
            <person name="Buchrieser C."/>
            <person name="Wardroper A."/>
            <person name="Felder M."/>
            <person name="Thangavelu M."/>
            <person name="Johnson D."/>
            <person name="Knights A."/>
            <person name="Loulseged H."/>
            <person name="Mungall K."/>
            <person name="Oliver K."/>
            <person name="Price C."/>
            <person name="Quail M.A."/>
            <person name="Urushihara H."/>
            <person name="Hernandez J."/>
            <person name="Rabbinowitsch E."/>
            <person name="Steffen D."/>
            <person name="Sanders M."/>
            <person name="Ma J."/>
            <person name="Kohara Y."/>
            <person name="Sharp S."/>
            <person name="Simmonds M."/>
            <person name="Spiegler S."/>
            <person name="Tivey A."/>
            <person name="Sugano S."/>
            <person name="White B."/>
            <person name="Walker D."/>
            <person name="Woodward J."/>
            <person name="Winckler T."/>
            <person name="Tanaka Y."/>
            <person name="Shaulsky G."/>
            <person name="Schleicher M."/>
            <person name="Weinstock G."/>
            <person name="Rosenthal A."/>
            <person name="Cox E.C."/>
            <person name="Chisholm R.L."/>
            <person name="Gibbs R."/>
            <person name="Loomis W.F."/>
            <person name="Platzer M."/>
            <person name="Kay R.R."/>
            <person name="Williams J."/>
            <person name="Dear P.H."/>
            <person name="Noegel A.A."/>
            <person name="Barrell B."/>
            <person name="Kuspa A."/>
        </authorList>
    </citation>
    <scope>NUCLEOTIDE SEQUENCE [LARGE SCALE GENOMIC DNA]</scope>
    <source>
        <strain evidence="2 3">AX4</strain>
    </source>
</reference>
<dbReference type="InterPro" id="IPR040328">
    <property type="entry name" value="DDB_G0279899-like"/>
</dbReference>
<evidence type="ECO:0000313" key="3">
    <source>
        <dbReference type="Proteomes" id="UP000002195"/>
    </source>
</evidence>
<keyword evidence="1" id="KW-1133">Transmembrane helix</keyword>
<feature type="transmembrane region" description="Helical" evidence="1">
    <location>
        <begin position="125"/>
        <end position="142"/>
    </location>
</feature>
<keyword evidence="1" id="KW-0812">Transmembrane</keyword>
<name>Q54W66_DICDI</name>
<dbReference type="InParanoid" id="Q54W66"/>
<accession>Q54W66</accession>